<organism evidence="1 2">
    <name type="scientific">Amedibacillus dolichus</name>
    <dbReference type="NCBI Taxonomy" id="31971"/>
    <lineage>
        <taxon>Bacteria</taxon>
        <taxon>Bacillati</taxon>
        <taxon>Bacillota</taxon>
        <taxon>Erysipelotrichia</taxon>
        <taxon>Erysipelotrichales</taxon>
        <taxon>Erysipelotrichaceae</taxon>
        <taxon>Amedibacillus</taxon>
    </lineage>
</organism>
<protein>
    <submittedName>
        <fullName evidence="1">YabP/YqfC family sporulation protein</fullName>
    </submittedName>
</protein>
<keyword evidence="2" id="KW-1185">Reference proteome</keyword>
<gene>
    <name evidence="1" type="ORF">QUV96_04440</name>
</gene>
<reference evidence="1 2" key="3">
    <citation type="submission" date="2023-06" db="EMBL/GenBank/DDBJ databases">
        <authorList>
            <person name="Zeman M."/>
            <person name="Kubasova T."/>
            <person name="Jahodarova E."/>
            <person name="Nykrynova M."/>
            <person name="Rychlik I."/>
        </authorList>
    </citation>
    <scope>NUCLEOTIDE SEQUENCE [LARGE SCALE GENOMIC DNA]</scope>
    <source>
        <strain evidence="1 2">ET39</strain>
    </source>
</reference>
<reference evidence="1 2" key="2">
    <citation type="submission" date="2023-06" db="EMBL/GenBank/DDBJ databases">
        <title>Identification and characterization of horizontal gene transfer across gut microbiota members of farm animals based on homology search.</title>
        <authorList>
            <person name="Schwarzerova J."/>
            <person name="Nykrynova M."/>
            <person name="Jureckova K."/>
            <person name="Cejkova D."/>
            <person name="Rychlik I."/>
        </authorList>
    </citation>
    <scope>NUCLEOTIDE SEQUENCE [LARGE SCALE GENOMIC DNA]</scope>
    <source>
        <strain evidence="1 2">ET39</strain>
    </source>
</reference>
<dbReference type="EMBL" id="JAUDCG010000014">
    <property type="protein sequence ID" value="MDM8156884.1"/>
    <property type="molecule type" value="Genomic_DNA"/>
</dbReference>
<name>A0ABT7UB70_9FIRM</name>
<reference evidence="2" key="1">
    <citation type="submission" date="2023-06" db="EMBL/GenBank/DDBJ databases">
        <title>Identification and characterization of horizontal gene transfer across gut microbiota members of farm animals based on homology search.</title>
        <authorList>
            <person name="Zeman M."/>
            <person name="Kubasova T."/>
            <person name="Jahodarova E."/>
            <person name="Nykrynova M."/>
            <person name="Rychlik I."/>
        </authorList>
    </citation>
    <scope>NUCLEOTIDE SEQUENCE [LARGE SCALE GENOMIC DNA]</scope>
    <source>
        <strain evidence="2">ET39</strain>
    </source>
</reference>
<evidence type="ECO:0000313" key="1">
    <source>
        <dbReference type="EMBL" id="MDM8156884.1"/>
    </source>
</evidence>
<sequence>MITMKRDQLMIEQYRRIRRAQSDQVEVEMEGYVLIIEGSDLVMQAMTKDEILLQGSLRCVRVAADAQ</sequence>
<dbReference type="InterPro" id="IPR022476">
    <property type="entry name" value="Spore_YabP/YqfC"/>
</dbReference>
<accession>A0ABT7UB70</accession>
<evidence type="ECO:0000313" key="2">
    <source>
        <dbReference type="Proteomes" id="UP001529340"/>
    </source>
</evidence>
<proteinExistence type="predicted"/>
<dbReference type="Pfam" id="PF07873">
    <property type="entry name" value="YabP"/>
    <property type="match status" value="1"/>
</dbReference>
<dbReference type="RefSeq" id="WP_289607349.1">
    <property type="nucleotide sequence ID" value="NZ_JAUDCG010000014.1"/>
</dbReference>
<dbReference type="Proteomes" id="UP001529340">
    <property type="component" value="Unassembled WGS sequence"/>
</dbReference>
<comment type="caution">
    <text evidence="1">The sequence shown here is derived from an EMBL/GenBank/DDBJ whole genome shotgun (WGS) entry which is preliminary data.</text>
</comment>